<dbReference type="KEGG" id="ani:ANIA_05062"/>
<keyword evidence="1" id="KW-0812">Transmembrane</keyword>
<name>Q5B318_EMENI</name>
<protein>
    <submittedName>
        <fullName evidence="2">Uncharacterized protein</fullName>
    </submittedName>
</protein>
<evidence type="ECO:0000256" key="1">
    <source>
        <dbReference type="SAM" id="Phobius"/>
    </source>
</evidence>
<dbReference type="Pfam" id="PF11374">
    <property type="entry name" value="DUF3176"/>
    <property type="match status" value="1"/>
</dbReference>
<dbReference type="GeneID" id="2872861"/>
<dbReference type="PANTHER" id="PTHR35394">
    <property type="entry name" value="DUF3176 DOMAIN-CONTAINING PROTEIN"/>
    <property type="match status" value="1"/>
</dbReference>
<dbReference type="InParanoid" id="Q5B318"/>
<dbReference type="eggNOG" id="ENOG502SNDZ">
    <property type="taxonomic scope" value="Eukaryota"/>
</dbReference>
<keyword evidence="1" id="KW-0472">Membrane</keyword>
<keyword evidence="3" id="KW-1185">Reference proteome</keyword>
<proteinExistence type="predicted"/>
<reference evidence="3" key="1">
    <citation type="journal article" date="2005" name="Nature">
        <title>Sequencing of Aspergillus nidulans and comparative analysis with A. fumigatus and A. oryzae.</title>
        <authorList>
            <person name="Galagan J.E."/>
            <person name="Calvo S.E."/>
            <person name="Cuomo C."/>
            <person name="Ma L.J."/>
            <person name="Wortman J.R."/>
            <person name="Batzoglou S."/>
            <person name="Lee S.I."/>
            <person name="Basturkmen M."/>
            <person name="Spevak C.C."/>
            <person name="Clutterbuck J."/>
            <person name="Kapitonov V."/>
            <person name="Jurka J."/>
            <person name="Scazzocchio C."/>
            <person name="Farman M."/>
            <person name="Butler J."/>
            <person name="Purcell S."/>
            <person name="Harris S."/>
            <person name="Braus G.H."/>
            <person name="Draht O."/>
            <person name="Busch S."/>
            <person name="D'Enfert C."/>
            <person name="Bouchier C."/>
            <person name="Goldman G.H."/>
            <person name="Bell-Pedersen D."/>
            <person name="Griffiths-Jones S."/>
            <person name="Doonan J.H."/>
            <person name="Yu J."/>
            <person name="Vienken K."/>
            <person name="Pain A."/>
            <person name="Freitag M."/>
            <person name="Selker E.U."/>
            <person name="Archer D.B."/>
            <person name="Penalva M.A."/>
            <person name="Oakley B.R."/>
            <person name="Momany M."/>
            <person name="Tanaka T."/>
            <person name="Kumagai T."/>
            <person name="Asai K."/>
            <person name="Machida M."/>
            <person name="Nierman W.C."/>
            <person name="Denning D.W."/>
            <person name="Caddick M."/>
            <person name="Hynes M."/>
            <person name="Paoletti M."/>
            <person name="Fischer R."/>
            <person name="Miller B."/>
            <person name="Dyer P."/>
            <person name="Sachs M.S."/>
            <person name="Osmani S.A."/>
            <person name="Birren B.W."/>
        </authorList>
    </citation>
    <scope>NUCLEOTIDE SEQUENCE [LARGE SCALE GENOMIC DNA]</scope>
    <source>
        <strain evidence="3">FGSC A4 / ATCC 38163 / CBS 112.46 / NRRL 194 / M139</strain>
    </source>
</reference>
<dbReference type="OMA" id="NIITHRI"/>
<feature type="transmembrane region" description="Helical" evidence="1">
    <location>
        <begin position="85"/>
        <end position="110"/>
    </location>
</feature>
<dbReference type="Proteomes" id="UP000000560">
    <property type="component" value="Chromosome III"/>
</dbReference>
<accession>C8V818</accession>
<gene>
    <name evidence="2" type="ORF">ANIA_05062</name>
</gene>
<keyword evidence="1" id="KW-1133">Transmembrane helix</keyword>
<dbReference type="HOGENOM" id="CLU_752437_0_0_1"/>
<reference evidence="3" key="2">
    <citation type="journal article" date="2009" name="Fungal Genet. Biol.">
        <title>The 2008 update of the Aspergillus nidulans genome annotation: a community effort.</title>
        <authorList>
            <person name="Wortman J.R."/>
            <person name="Gilsenan J.M."/>
            <person name="Joardar V."/>
            <person name="Deegan J."/>
            <person name="Clutterbuck J."/>
            <person name="Andersen M.R."/>
            <person name="Archer D."/>
            <person name="Bencina M."/>
            <person name="Braus G."/>
            <person name="Coutinho P."/>
            <person name="von Dohren H."/>
            <person name="Doonan J."/>
            <person name="Driessen A.J."/>
            <person name="Durek P."/>
            <person name="Espeso E."/>
            <person name="Fekete E."/>
            <person name="Flipphi M."/>
            <person name="Estrada C.G."/>
            <person name="Geysens S."/>
            <person name="Goldman G."/>
            <person name="de Groot P.W."/>
            <person name="Hansen K."/>
            <person name="Harris S.D."/>
            <person name="Heinekamp T."/>
            <person name="Helmstaedt K."/>
            <person name="Henrissat B."/>
            <person name="Hofmann G."/>
            <person name="Homan T."/>
            <person name="Horio T."/>
            <person name="Horiuchi H."/>
            <person name="James S."/>
            <person name="Jones M."/>
            <person name="Karaffa L."/>
            <person name="Karanyi Z."/>
            <person name="Kato M."/>
            <person name="Keller N."/>
            <person name="Kelly D.E."/>
            <person name="Kiel J.A."/>
            <person name="Kim J.M."/>
            <person name="van der Klei I.J."/>
            <person name="Klis F.M."/>
            <person name="Kovalchuk A."/>
            <person name="Krasevec N."/>
            <person name="Kubicek C.P."/>
            <person name="Liu B."/>
            <person name="Maccabe A."/>
            <person name="Meyer V."/>
            <person name="Mirabito P."/>
            <person name="Miskei M."/>
            <person name="Mos M."/>
            <person name="Mullins J."/>
            <person name="Nelson D.R."/>
            <person name="Nielsen J."/>
            <person name="Oakley B.R."/>
            <person name="Osmani S.A."/>
            <person name="Pakula T."/>
            <person name="Paszewski A."/>
            <person name="Paulsen I."/>
            <person name="Pilsyk S."/>
            <person name="Pocsi I."/>
            <person name="Punt P.J."/>
            <person name="Ram A.F."/>
            <person name="Ren Q."/>
            <person name="Robellet X."/>
            <person name="Robson G."/>
            <person name="Seiboth B."/>
            <person name="van Solingen P."/>
            <person name="Specht T."/>
            <person name="Sun J."/>
            <person name="Taheri-Talesh N."/>
            <person name="Takeshita N."/>
            <person name="Ussery D."/>
            <person name="vanKuyk P.A."/>
            <person name="Visser H."/>
            <person name="van de Vondervoort P.J."/>
            <person name="de Vries R.P."/>
            <person name="Walton J."/>
            <person name="Xiang X."/>
            <person name="Xiong Y."/>
            <person name="Zeng A.P."/>
            <person name="Brandt B.W."/>
            <person name="Cornell M.J."/>
            <person name="van den Hondel C.A."/>
            <person name="Visser J."/>
            <person name="Oliver S.G."/>
            <person name="Turner G."/>
        </authorList>
    </citation>
    <scope>GENOME REANNOTATION</scope>
    <source>
        <strain evidence="3">FGSC A4 / ATCC 38163 / CBS 112.46 / NRRL 194 / M139</strain>
    </source>
</reference>
<evidence type="ECO:0000313" key="3">
    <source>
        <dbReference type="Proteomes" id="UP000000560"/>
    </source>
</evidence>
<dbReference type="RefSeq" id="XP_662666.1">
    <property type="nucleotide sequence ID" value="XM_657574.1"/>
</dbReference>
<dbReference type="EMBL" id="BN001303">
    <property type="protein sequence ID" value="CBF76171.1"/>
    <property type="molecule type" value="Genomic_DNA"/>
</dbReference>
<accession>Q5B318</accession>
<dbReference type="AlphaFoldDB" id="Q5B318"/>
<dbReference type="OrthoDB" id="5376804at2759"/>
<feature type="transmembrane region" description="Helical" evidence="1">
    <location>
        <begin position="49"/>
        <end position="73"/>
    </location>
</feature>
<organism evidence="2 3">
    <name type="scientific">Emericella nidulans (strain FGSC A4 / ATCC 38163 / CBS 112.46 / NRRL 194 / M139)</name>
    <name type="common">Aspergillus nidulans</name>
    <dbReference type="NCBI Taxonomy" id="227321"/>
    <lineage>
        <taxon>Eukaryota</taxon>
        <taxon>Fungi</taxon>
        <taxon>Dikarya</taxon>
        <taxon>Ascomycota</taxon>
        <taxon>Pezizomycotina</taxon>
        <taxon>Eurotiomycetes</taxon>
        <taxon>Eurotiomycetidae</taxon>
        <taxon>Eurotiales</taxon>
        <taxon>Aspergillaceae</taxon>
        <taxon>Aspergillus</taxon>
        <taxon>Aspergillus subgen. Nidulantes</taxon>
    </lineage>
</organism>
<sequence>MTGSAVLSLVVWKANWELFRILCEGGSEQAADPAPFKYRRRPIYSPSEWLFEGMSSLLAMVIVITIAVIFWMMDGKPLKEWSGPVSLAATISILTTAYSSALMHSVSSFIRQLKWLHFKDKPRRLSHLETFDEASRGVWGALLLLTNVKWNLATLGAIITILRLTFSAFSQQAVQIAQRASTTPSDINSVAFGYAHNYSRDFSNFSTYGNTDKRLSAKQLTEAIPQDPDMQFAIIKGLYGIDTPATFSCPSSCRWDGSYVSLGFKSACKNVKQDTLRSAACDGTEHRNRCNMTTPNGVNIITHRIHTDAATSYVMNTTSTLEPSAEEKLLEIARFGIYRSSPDGNFRQQNVSITQCSLYLTAYEYANAFAKLPTEVSSIS</sequence>
<dbReference type="InterPro" id="IPR021514">
    <property type="entry name" value="DUF3176"/>
</dbReference>
<dbReference type="PANTHER" id="PTHR35394:SF5">
    <property type="entry name" value="DUF3176 DOMAIN-CONTAINING PROTEIN"/>
    <property type="match status" value="1"/>
</dbReference>
<evidence type="ECO:0000313" key="2">
    <source>
        <dbReference type="EMBL" id="CBF76171.1"/>
    </source>
</evidence>